<reference evidence="1" key="2">
    <citation type="submission" date="2020-11" db="EMBL/GenBank/DDBJ databases">
        <authorList>
            <person name="McCartney M.A."/>
            <person name="Auch B."/>
            <person name="Kono T."/>
            <person name="Mallez S."/>
            <person name="Becker A."/>
            <person name="Gohl D.M."/>
            <person name="Silverstein K.A.T."/>
            <person name="Koren S."/>
            <person name="Bechman K.B."/>
            <person name="Herman A."/>
            <person name="Abrahante J.E."/>
            <person name="Garbe J."/>
        </authorList>
    </citation>
    <scope>NUCLEOTIDE SEQUENCE</scope>
    <source>
        <strain evidence="1">Duluth1</strain>
        <tissue evidence="1">Whole animal</tissue>
    </source>
</reference>
<dbReference type="Proteomes" id="UP000828390">
    <property type="component" value="Unassembled WGS sequence"/>
</dbReference>
<sequence length="62" mass="7246">MEGKVKVMNFGVKGQVCEVKQAVEDCIQTGYWLLIQNYHLAEEPEQDFFQLLKVDRLRIGLF</sequence>
<dbReference type="Gene3D" id="3.40.50.300">
    <property type="entry name" value="P-loop containing nucleotide triphosphate hydrolases"/>
    <property type="match status" value="1"/>
</dbReference>
<proteinExistence type="predicted"/>
<evidence type="ECO:0008006" key="3">
    <source>
        <dbReference type="Google" id="ProtNLM"/>
    </source>
</evidence>
<accession>A0A9D4HEJ6</accession>
<keyword evidence="2" id="KW-1185">Reference proteome</keyword>
<comment type="caution">
    <text evidence="1">The sequence shown here is derived from an EMBL/GenBank/DDBJ whole genome shotgun (WGS) entry which is preliminary data.</text>
</comment>
<protein>
    <recommendedName>
        <fullName evidence="3">Dynein heavy chain region D6 P-loop domain-containing protein</fullName>
    </recommendedName>
</protein>
<evidence type="ECO:0000313" key="1">
    <source>
        <dbReference type="EMBL" id="KAH3716357.1"/>
    </source>
</evidence>
<organism evidence="1 2">
    <name type="scientific">Dreissena polymorpha</name>
    <name type="common">Zebra mussel</name>
    <name type="synonym">Mytilus polymorpha</name>
    <dbReference type="NCBI Taxonomy" id="45954"/>
    <lineage>
        <taxon>Eukaryota</taxon>
        <taxon>Metazoa</taxon>
        <taxon>Spiralia</taxon>
        <taxon>Lophotrochozoa</taxon>
        <taxon>Mollusca</taxon>
        <taxon>Bivalvia</taxon>
        <taxon>Autobranchia</taxon>
        <taxon>Heteroconchia</taxon>
        <taxon>Euheterodonta</taxon>
        <taxon>Imparidentia</taxon>
        <taxon>Neoheterodontei</taxon>
        <taxon>Myida</taxon>
        <taxon>Dreissenoidea</taxon>
        <taxon>Dreissenidae</taxon>
        <taxon>Dreissena</taxon>
    </lineage>
</organism>
<evidence type="ECO:0000313" key="2">
    <source>
        <dbReference type="Proteomes" id="UP000828390"/>
    </source>
</evidence>
<name>A0A9D4HEJ6_DREPO</name>
<gene>
    <name evidence="1" type="ORF">DPMN_059078</name>
</gene>
<dbReference type="AlphaFoldDB" id="A0A9D4HEJ6"/>
<reference evidence="1" key="1">
    <citation type="journal article" date="2019" name="bioRxiv">
        <title>The Genome of the Zebra Mussel, Dreissena polymorpha: A Resource for Invasive Species Research.</title>
        <authorList>
            <person name="McCartney M.A."/>
            <person name="Auch B."/>
            <person name="Kono T."/>
            <person name="Mallez S."/>
            <person name="Zhang Y."/>
            <person name="Obille A."/>
            <person name="Becker A."/>
            <person name="Abrahante J.E."/>
            <person name="Garbe J."/>
            <person name="Badalamenti J.P."/>
            <person name="Herman A."/>
            <person name="Mangelson H."/>
            <person name="Liachko I."/>
            <person name="Sullivan S."/>
            <person name="Sone E.D."/>
            <person name="Koren S."/>
            <person name="Silverstein K.A.T."/>
            <person name="Beckman K.B."/>
            <person name="Gohl D.M."/>
        </authorList>
    </citation>
    <scope>NUCLEOTIDE SEQUENCE</scope>
    <source>
        <strain evidence="1">Duluth1</strain>
        <tissue evidence="1">Whole animal</tissue>
    </source>
</reference>
<dbReference type="InterPro" id="IPR027417">
    <property type="entry name" value="P-loop_NTPase"/>
</dbReference>
<dbReference type="EMBL" id="JAIWYP010000013">
    <property type="protein sequence ID" value="KAH3716357.1"/>
    <property type="molecule type" value="Genomic_DNA"/>
</dbReference>